<name>A0A8H4A4Q5_GIGMA</name>
<dbReference type="EMBL" id="WTPW01001714">
    <property type="protein sequence ID" value="KAF0419436.1"/>
    <property type="molecule type" value="Genomic_DNA"/>
</dbReference>
<protein>
    <submittedName>
        <fullName evidence="1">Transposase, ISXO2-like domain-containing protein</fullName>
    </submittedName>
</protein>
<comment type="caution">
    <text evidence="1">The sequence shown here is derived from an EMBL/GenBank/DDBJ whole genome shotgun (WGS) entry which is preliminary data.</text>
</comment>
<organism evidence="1 2">
    <name type="scientific">Gigaspora margarita</name>
    <dbReference type="NCBI Taxonomy" id="4874"/>
    <lineage>
        <taxon>Eukaryota</taxon>
        <taxon>Fungi</taxon>
        <taxon>Fungi incertae sedis</taxon>
        <taxon>Mucoromycota</taxon>
        <taxon>Glomeromycotina</taxon>
        <taxon>Glomeromycetes</taxon>
        <taxon>Diversisporales</taxon>
        <taxon>Gigasporaceae</taxon>
        <taxon>Gigaspora</taxon>
    </lineage>
</organism>
<sequence>MMTTFSSVTIIKFTNIFRDLAISKLTSEDYIIGRKNIICEIDESKFKKYLGCGIERTKEKKCFFVITDDREAPTLRRIIKQYVRPRSIVHTDY</sequence>
<accession>A0A8H4A4Q5</accession>
<gene>
    <name evidence="1" type="ORF">F8M41_007184</name>
</gene>
<evidence type="ECO:0000313" key="1">
    <source>
        <dbReference type="EMBL" id="KAF0419436.1"/>
    </source>
</evidence>
<proteinExistence type="predicted"/>
<reference evidence="1 2" key="1">
    <citation type="journal article" date="2019" name="Environ. Microbiol.">
        <title>At the nexus of three kingdoms: the genome of the mycorrhizal fungus Gigaspora margarita provides insights into plant, endobacterial and fungal interactions.</title>
        <authorList>
            <person name="Venice F."/>
            <person name="Ghignone S."/>
            <person name="Salvioli di Fossalunga A."/>
            <person name="Amselem J."/>
            <person name="Novero M."/>
            <person name="Xianan X."/>
            <person name="Sedzielewska Toro K."/>
            <person name="Morin E."/>
            <person name="Lipzen A."/>
            <person name="Grigoriev I.V."/>
            <person name="Henrissat B."/>
            <person name="Martin F.M."/>
            <person name="Bonfante P."/>
        </authorList>
    </citation>
    <scope>NUCLEOTIDE SEQUENCE [LARGE SCALE GENOMIC DNA]</scope>
    <source>
        <strain evidence="1 2">BEG34</strain>
    </source>
</reference>
<keyword evidence="2" id="KW-1185">Reference proteome</keyword>
<dbReference type="OrthoDB" id="5598606at2759"/>
<evidence type="ECO:0000313" key="2">
    <source>
        <dbReference type="Proteomes" id="UP000439903"/>
    </source>
</evidence>
<dbReference type="AlphaFoldDB" id="A0A8H4A4Q5"/>
<dbReference type="Proteomes" id="UP000439903">
    <property type="component" value="Unassembled WGS sequence"/>
</dbReference>